<keyword evidence="7" id="KW-0325">Glycoprotein</keyword>
<dbReference type="Ensembl" id="ENSPKIT00000041468.1">
    <property type="protein sequence ID" value="ENSPKIP00000016965.1"/>
    <property type="gene ID" value="ENSPKIG00000003078.1"/>
</dbReference>
<comment type="subcellular location">
    <subcellularLocation>
        <location evidence="1">Membrane</location>
        <topology evidence="1">Single-pass type I membrane protein</topology>
    </subcellularLocation>
</comment>
<feature type="transmembrane region" description="Helical" evidence="9">
    <location>
        <begin position="166"/>
        <end position="191"/>
    </location>
</feature>
<evidence type="ECO:0000256" key="1">
    <source>
        <dbReference type="ARBA" id="ARBA00004479"/>
    </source>
</evidence>
<evidence type="ECO:0000256" key="5">
    <source>
        <dbReference type="ARBA" id="ARBA00023136"/>
    </source>
</evidence>
<dbReference type="GO" id="GO:0050852">
    <property type="term" value="P:T cell receptor signaling pathway"/>
    <property type="evidence" value="ECO:0007669"/>
    <property type="project" value="TreeGrafter"/>
</dbReference>
<dbReference type="InterPro" id="IPR040216">
    <property type="entry name" value="CTLA4/CD28"/>
</dbReference>
<organism evidence="11 12">
    <name type="scientific">Paramormyrops kingsleyae</name>
    <dbReference type="NCBI Taxonomy" id="1676925"/>
    <lineage>
        <taxon>Eukaryota</taxon>
        <taxon>Metazoa</taxon>
        <taxon>Chordata</taxon>
        <taxon>Craniata</taxon>
        <taxon>Vertebrata</taxon>
        <taxon>Euteleostomi</taxon>
        <taxon>Actinopterygii</taxon>
        <taxon>Neopterygii</taxon>
        <taxon>Teleostei</taxon>
        <taxon>Osteoglossocephala</taxon>
        <taxon>Osteoglossomorpha</taxon>
        <taxon>Osteoglossiformes</taxon>
        <taxon>Mormyridae</taxon>
        <taxon>Paramormyrops</taxon>
    </lineage>
</organism>
<dbReference type="PANTHER" id="PTHR11494">
    <property type="entry name" value="CYTOTOXIC T-LYMPHOCYTE PROTEIN"/>
    <property type="match status" value="1"/>
</dbReference>
<dbReference type="GO" id="GO:0009897">
    <property type="term" value="C:external side of plasma membrane"/>
    <property type="evidence" value="ECO:0007669"/>
    <property type="project" value="TreeGrafter"/>
</dbReference>
<keyword evidence="5 9" id="KW-0472">Membrane</keyword>
<evidence type="ECO:0000256" key="8">
    <source>
        <dbReference type="ARBA" id="ARBA00023319"/>
    </source>
</evidence>
<protein>
    <submittedName>
        <fullName evidence="11">T-cell-specific surface glycoprotein CD28-like</fullName>
    </submittedName>
</protein>
<accession>A0A3B3RGF6</accession>
<feature type="chain" id="PRO_5017245619" evidence="10">
    <location>
        <begin position="36"/>
        <end position="227"/>
    </location>
</feature>
<proteinExistence type="predicted"/>
<keyword evidence="8" id="KW-0393">Immunoglobulin domain</keyword>
<evidence type="ECO:0000313" key="11">
    <source>
        <dbReference type="Ensembl" id="ENSPKIP00000016965.1"/>
    </source>
</evidence>
<keyword evidence="12" id="KW-1185">Reference proteome</keyword>
<evidence type="ECO:0000256" key="9">
    <source>
        <dbReference type="SAM" id="Phobius"/>
    </source>
</evidence>
<name>A0A3B3RGF6_9TELE</name>
<keyword evidence="2 9" id="KW-0812">Transmembrane</keyword>
<dbReference type="RefSeq" id="XP_023661521.1">
    <property type="nucleotide sequence ID" value="XM_023805753.2"/>
</dbReference>
<dbReference type="OrthoDB" id="8654606at2759"/>
<feature type="signal peptide" evidence="10">
    <location>
        <begin position="1"/>
        <end position="35"/>
    </location>
</feature>
<dbReference type="Proteomes" id="UP000261540">
    <property type="component" value="Unplaced"/>
</dbReference>
<evidence type="ECO:0000256" key="3">
    <source>
        <dbReference type="ARBA" id="ARBA00022729"/>
    </source>
</evidence>
<evidence type="ECO:0000256" key="6">
    <source>
        <dbReference type="ARBA" id="ARBA00023157"/>
    </source>
</evidence>
<dbReference type="GeneID" id="111840682"/>
<evidence type="ECO:0000256" key="4">
    <source>
        <dbReference type="ARBA" id="ARBA00022989"/>
    </source>
</evidence>
<dbReference type="KEGG" id="pki:111840682"/>
<dbReference type="InterPro" id="IPR013783">
    <property type="entry name" value="Ig-like_fold"/>
</dbReference>
<reference evidence="11" key="2">
    <citation type="submission" date="2025-09" db="UniProtKB">
        <authorList>
            <consortium name="Ensembl"/>
        </authorList>
    </citation>
    <scope>IDENTIFICATION</scope>
</reference>
<keyword evidence="6" id="KW-1015">Disulfide bond</keyword>
<evidence type="ECO:0000313" key="12">
    <source>
        <dbReference type="Proteomes" id="UP000261540"/>
    </source>
</evidence>
<sequence>MKFHFSRGRTKMHLAQLRAALLILCLWTLTNLSFGCNDIYPQTMHLKVHEPLIVPCPNATEDEMTFKLSFNKHQICNRTFNGSHFKHQNAVEMGVDLKVNHRNREAHFEISSVQANSTGIYGCEAEVLFPPPYRKLTARLIAVFVEEERCQPQGIKQCPSESPPTFFWWPIGYGILGFYCLAMTCITAVLWHKLKIKQCLQNDYMNMKPGGFRKRPRVQHPAIMGRY</sequence>
<evidence type="ECO:0000256" key="7">
    <source>
        <dbReference type="ARBA" id="ARBA00023180"/>
    </source>
</evidence>
<keyword evidence="4 9" id="KW-1133">Transmembrane helix</keyword>
<dbReference type="AlphaFoldDB" id="A0A3B3RGF6"/>
<reference evidence="11" key="1">
    <citation type="submission" date="2025-08" db="UniProtKB">
        <authorList>
            <consortium name="Ensembl"/>
        </authorList>
    </citation>
    <scope>IDENTIFICATION</scope>
</reference>
<evidence type="ECO:0000256" key="10">
    <source>
        <dbReference type="SAM" id="SignalP"/>
    </source>
</evidence>
<dbReference type="GO" id="GO:0042129">
    <property type="term" value="P:regulation of T cell proliferation"/>
    <property type="evidence" value="ECO:0007669"/>
    <property type="project" value="InterPro"/>
</dbReference>
<evidence type="ECO:0000256" key="2">
    <source>
        <dbReference type="ARBA" id="ARBA00022692"/>
    </source>
</evidence>
<dbReference type="GeneTree" id="ENSGT00940000178309"/>
<keyword evidence="3 10" id="KW-0732">Signal</keyword>
<dbReference type="PANTHER" id="PTHR11494:SF9">
    <property type="entry name" value="SI:DKEY-1H24.6"/>
    <property type="match status" value="1"/>
</dbReference>
<dbReference type="Gene3D" id="2.60.40.10">
    <property type="entry name" value="Immunoglobulins"/>
    <property type="match status" value="1"/>
</dbReference>